<gene>
    <name evidence="7" type="ORF">K443DRAFT_676172</name>
</gene>
<name>A0A0C9XGW7_9AGAR</name>
<dbReference type="Proteomes" id="UP000054477">
    <property type="component" value="Unassembled WGS sequence"/>
</dbReference>
<dbReference type="OrthoDB" id="6260732at2759"/>
<accession>A0A0C9XGW7</accession>
<evidence type="ECO:0000256" key="5">
    <source>
        <dbReference type="SAM" id="MobiDB-lite"/>
    </source>
</evidence>
<evidence type="ECO:0000256" key="3">
    <source>
        <dbReference type="ARBA" id="ARBA00022786"/>
    </source>
</evidence>
<dbReference type="InterPro" id="IPR016024">
    <property type="entry name" value="ARM-type_fold"/>
</dbReference>
<dbReference type="Pfam" id="PF25782">
    <property type="entry name" value="TPR_CAND1"/>
    <property type="match status" value="1"/>
</dbReference>
<keyword evidence="8" id="KW-1185">Reference proteome</keyword>
<dbReference type="PROSITE" id="PS50077">
    <property type="entry name" value="HEAT_REPEAT"/>
    <property type="match status" value="1"/>
</dbReference>
<evidence type="ECO:0000256" key="2">
    <source>
        <dbReference type="ARBA" id="ARBA00022737"/>
    </source>
</evidence>
<keyword evidence="3" id="KW-0833">Ubl conjugation pathway</keyword>
<evidence type="ECO:0000313" key="7">
    <source>
        <dbReference type="EMBL" id="KIK04206.1"/>
    </source>
</evidence>
<keyword evidence="2" id="KW-0677">Repeat</keyword>
<dbReference type="InterPro" id="IPR039852">
    <property type="entry name" value="CAND1/CAND2"/>
</dbReference>
<reference evidence="8" key="2">
    <citation type="submission" date="2015-01" db="EMBL/GenBank/DDBJ databases">
        <title>Evolutionary Origins and Diversification of the Mycorrhizal Mutualists.</title>
        <authorList>
            <consortium name="DOE Joint Genome Institute"/>
            <consortium name="Mycorrhizal Genomics Consortium"/>
            <person name="Kohler A."/>
            <person name="Kuo A."/>
            <person name="Nagy L.G."/>
            <person name="Floudas D."/>
            <person name="Copeland A."/>
            <person name="Barry K.W."/>
            <person name="Cichocki N."/>
            <person name="Veneault-Fourrey C."/>
            <person name="LaButti K."/>
            <person name="Lindquist E.A."/>
            <person name="Lipzen A."/>
            <person name="Lundell T."/>
            <person name="Morin E."/>
            <person name="Murat C."/>
            <person name="Riley R."/>
            <person name="Ohm R."/>
            <person name="Sun H."/>
            <person name="Tunlid A."/>
            <person name="Henrissat B."/>
            <person name="Grigoriev I.V."/>
            <person name="Hibbett D.S."/>
            <person name="Martin F."/>
        </authorList>
    </citation>
    <scope>NUCLEOTIDE SEQUENCE [LARGE SCALE GENOMIC DNA]</scope>
    <source>
        <strain evidence="8">LaAM-08-1</strain>
    </source>
</reference>
<dbReference type="InterPro" id="IPR013932">
    <property type="entry name" value="TATA-bd_TIP120"/>
</dbReference>
<dbReference type="EMBL" id="KN838572">
    <property type="protein sequence ID" value="KIK04206.1"/>
    <property type="molecule type" value="Genomic_DNA"/>
</dbReference>
<dbReference type="Gene3D" id="1.25.10.10">
    <property type="entry name" value="Leucine-rich Repeat Variant"/>
    <property type="match status" value="1"/>
</dbReference>
<dbReference type="InterPro" id="IPR021133">
    <property type="entry name" value="HEAT_type_2"/>
</dbReference>
<protein>
    <recommendedName>
        <fullName evidence="6">TATA-binding protein interacting (TIP20) domain-containing protein</fullName>
    </recommendedName>
</protein>
<evidence type="ECO:0000256" key="1">
    <source>
        <dbReference type="ARBA" id="ARBA00007657"/>
    </source>
</evidence>
<evidence type="ECO:0000259" key="6">
    <source>
        <dbReference type="Pfam" id="PF08623"/>
    </source>
</evidence>
<evidence type="ECO:0000256" key="4">
    <source>
        <dbReference type="PROSITE-ProRule" id="PRU00103"/>
    </source>
</evidence>
<dbReference type="HOGENOM" id="CLU_007157_0_0_1"/>
<dbReference type="SUPFAM" id="SSF48371">
    <property type="entry name" value="ARM repeat"/>
    <property type="match status" value="1"/>
</dbReference>
<dbReference type="GO" id="GO:0010265">
    <property type="term" value="P:SCF complex assembly"/>
    <property type="evidence" value="ECO:0007669"/>
    <property type="project" value="InterPro"/>
</dbReference>
<feature type="compositionally biased region" description="Acidic residues" evidence="5">
    <location>
        <begin position="316"/>
        <end position="343"/>
    </location>
</feature>
<comment type="similarity">
    <text evidence="1">Belongs to the CAND family.</text>
</comment>
<dbReference type="Pfam" id="PF08623">
    <property type="entry name" value="TIP120"/>
    <property type="match status" value="1"/>
</dbReference>
<dbReference type="STRING" id="1095629.A0A0C9XGW7"/>
<dbReference type="InterPro" id="IPR011989">
    <property type="entry name" value="ARM-like"/>
</dbReference>
<reference evidence="7 8" key="1">
    <citation type="submission" date="2014-04" db="EMBL/GenBank/DDBJ databases">
        <authorList>
            <consortium name="DOE Joint Genome Institute"/>
            <person name="Kuo A."/>
            <person name="Kohler A."/>
            <person name="Nagy L.G."/>
            <person name="Floudas D."/>
            <person name="Copeland A."/>
            <person name="Barry K.W."/>
            <person name="Cichocki N."/>
            <person name="Veneault-Fourrey C."/>
            <person name="LaButti K."/>
            <person name="Lindquist E.A."/>
            <person name="Lipzen A."/>
            <person name="Lundell T."/>
            <person name="Morin E."/>
            <person name="Murat C."/>
            <person name="Sun H."/>
            <person name="Tunlid A."/>
            <person name="Henrissat B."/>
            <person name="Grigoriev I.V."/>
            <person name="Hibbett D.S."/>
            <person name="Martin F."/>
            <person name="Nordberg H.P."/>
            <person name="Cantor M.N."/>
            <person name="Hua S.X."/>
        </authorList>
    </citation>
    <scope>NUCLEOTIDE SEQUENCE [LARGE SCALE GENOMIC DNA]</scope>
    <source>
        <strain evidence="7 8">LaAM-08-1</strain>
    </source>
</reference>
<organism evidence="7 8">
    <name type="scientific">Laccaria amethystina LaAM-08-1</name>
    <dbReference type="NCBI Taxonomy" id="1095629"/>
    <lineage>
        <taxon>Eukaryota</taxon>
        <taxon>Fungi</taxon>
        <taxon>Dikarya</taxon>
        <taxon>Basidiomycota</taxon>
        <taxon>Agaricomycotina</taxon>
        <taxon>Agaricomycetes</taxon>
        <taxon>Agaricomycetidae</taxon>
        <taxon>Agaricales</taxon>
        <taxon>Agaricineae</taxon>
        <taxon>Hydnangiaceae</taxon>
        <taxon>Laccaria</taxon>
    </lineage>
</organism>
<feature type="region of interest" description="Disordered" evidence="5">
    <location>
        <begin position="311"/>
        <end position="345"/>
    </location>
</feature>
<feature type="repeat" description="HEAT" evidence="4">
    <location>
        <begin position="50"/>
        <end position="87"/>
    </location>
</feature>
<feature type="domain" description="TATA-binding protein interacting (TIP20)" evidence="6">
    <location>
        <begin position="1043"/>
        <end position="1206"/>
    </location>
</feature>
<dbReference type="PANTHER" id="PTHR12696">
    <property type="entry name" value="TIP120"/>
    <property type="match status" value="1"/>
</dbReference>
<dbReference type="AlphaFoldDB" id="A0A0C9XGW7"/>
<feature type="region of interest" description="Disordered" evidence="5">
    <location>
        <begin position="409"/>
        <end position="430"/>
    </location>
</feature>
<sequence length="1222" mass="133559">MTKGYLMNNLIEKMQSPDQDFRFMGLNDLMTEIKLDPTSFQGDETVENKVLNQVLALVEDKISEVKNQAVKCLGQLIKILRQHQMENVVDKLIDFSGGKDEELRDISGLALKTITAELPPDGKIAATACAKLTPKLLGQIASPTTPPEALVETLSILSILISRFPNNLANATFSPPPLTALAPLLDHQRPVVRKRAIITLSQFIPISQAALFTELLNTKVLPNLAPSSSLEKQRTTVQLIAAVARHSPTQIAPVLSDIVPGILKAIQKDDEELREGSLQALEALLLRCPTEITPYLSSIIQAGNQFIKYDPNYAGGDDEDEEMADADEDDDDEEADEYSDDEDTSYKVRRSATKLLAALVGTRPELLTSFYKDVSPVLISRFGDREETVRLEVWATYVILLNQTGVYGGFPQNKDDGTPRGKRKRDTEQAMDLEETPYTLLKSQVPVLSKSLLNQLKSSKTSPATLQAGFSLLHALLSVLPGSLPTQVPLIFSTSKTILAQPPTTSTSTLHLTTLSFLALFFSTHASSTFASSLPTLTPVLLQSLGERHPRIASESFKVFSALLTALKPVKPADWVDRVYDQALVRLSNHDTDAEVRACAEDCIGDLWICATDTVQGKGRKEWAFICRSSGKTGGAVKVITKVAREVRVGDDWVNGCVEWLMGLLKKSGRLGKAEVFGALDVLLNSYSAGIPTSLPAVLVPQVKVYIATSDISLLSQALIILAILLEISPQTTFPEIEHDLLNEIYAVSHSPLVSGAALDSLFRFFASLVSADNQIATHLVPNLAISSEKAPKAESSPANVAKCIAQVVKYSQGVAAGTIAEYSKNLRKESKAKPSLVVLSLLIIGELGRVIDMSPQRDIFSNVIDHFASDQEEMRSAAAFAAGNIAIGNLQQYLPAIIKMVESDPKKRLLALHASKEVVTHCPQGQLEGVADLLWVPLFENSQNAEETTRNVAAACLGKLATTHPSRYLPQLHARIRDSNPSTRATVVSAIRYTFADASQSYDELLAPLLVDFLSSMVDEDLTVRRLALSSLNSAARSKPHLVRDHLTALLPNLYKETYVNPDLVRTVQMGPWTHKVDDGLETRKTAYETMYTLLDTCLNKLDLHEFLGRVLPGLSDDSDEIKVISHMMLFRLSQVAPAAVSQRLDEATPQLEKTMKGATVTKDTVKQDLERAAELQRSALRAVAALSKIGAGVSPKFDAFVEEITRNPSWGAEFKELVGQ</sequence>
<proteinExistence type="inferred from homology"/>
<evidence type="ECO:0000313" key="8">
    <source>
        <dbReference type="Proteomes" id="UP000054477"/>
    </source>
</evidence>